<name>A0A3M7RYC6_BRAPC</name>
<gene>
    <name evidence="2" type="ORF">BpHYR1_011089</name>
</gene>
<dbReference type="EMBL" id="REGN01002395">
    <property type="protein sequence ID" value="RNA28439.1"/>
    <property type="molecule type" value="Genomic_DNA"/>
</dbReference>
<feature type="region of interest" description="Disordered" evidence="1">
    <location>
        <begin position="19"/>
        <end position="38"/>
    </location>
</feature>
<keyword evidence="3" id="KW-1185">Reference proteome</keyword>
<dbReference type="AlphaFoldDB" id="A0A3M7RYC6"/>
<proteinExistence type="predicted"/>
<sequence length="101" mass="11441">MTTKSVRSVGRLSRTVQSVGRLGRKAKKAARTDSHQHHDLTFNSNSEYVSSICLLIFQKKATKITNPKRMTIFTFHISGLIRIATKLTSQKNNPRRLTILC</sequence>
<protein>
    <submittedName>
        <fullName evidence="2">Uncharacterized protein</fullName>
    </submittedName>
</protein>
<dbReference type="Proteomes" id="UP000276133">
    <property type="component" value="Unassembled WGS sequence"/>
</dbReference>
<reference evidence="2 3" key="1">
    <citation type="journal article" date="2018" name="Sci. Rep.">
        <title>Genomic signatures of local adaptation to the degree of environmental predictability in rotifers.</title>
        <authorList>
            <person name="Franch-Gras L."/>
            <person name="Hahn C."/>
            <person name="Garcia-Roger E.M."/>
            <person name="Carmona M.J."/>
            <person name="Serra M."/>
            <person name="Gomez A."/>
        </authorList>
    </citation>
    <scope>NUCLEOTIDE SEQUENCE [LARGE SCALE GENOMIC DNA]</scope>
    <source>
        <strain evidence="2">HYR1</strain>
    </source>
</reference>
<evidence type="ECO:0000313" key="3">
    <source>
        <dbReference type="Proteomes" id="UP000276133"/>
    </source>
</evidence>
<evidence type="ECO:0000256" key="1">
    <source>
        <dbReference type="SAM" id="MobiDB-lite"/>
    </source>
</evidence>
<organism evidence="2 3">
    <name type="scientific">Brachionus plicatilis</name>
    <name type="common">Marine rotifer</name>
    <name type="synonym">Brachionus muelleri</name>
    <dbReference type="NCBI Taxonomy" id="10195"/>
    <lineage>
        <taxon>Eukaryota</taxon>
        <taxon>Metazoa</taxon>
        <taxon>Spiralia</taxon>
        <taxon>Gnathifera</taxon>
        <taxon>Rotifera</taxon>
        <taxon>Eurotatoria</taxon>
        <taxon>Monogononta</taxon>
        <taxon>Pseudotrocha</taxon>
        <taxon>Ploima</taxon>
        <taxon>Brachionidae</taxon>
        <taxon>Brachionus</taxon>
    </lineage>
</organism>
<accession>A0A3M7RYC6</accession>
<comment type="caution">
    <text evidence="2">The sequence shown here is derived from an EMBL/GenBank/DDBJ whole genome shotgun (WGS) entry which is preliminary data.</text>
</comment>
<evidence type="ECO:0000313" key="2">
    <source>
        <dbReference type="EMBL" id="RNA28439.1"/>
    </source>
</evidence>